<accession>A0A850Q1G4</accession>
<gene>
    <name evidence="7" type="ORF">HJ536_00090</name>
</gene>
<keyword evidence="4" id="KW-0732">Signal</keyword>
<dbReference type="Proteomes" id="UP000592216">
    <property type="component" value="Unassembled WGS sequence"/>
</dbReference>
<dbReference type="GO" id="GO:0005975">
    <property type="term" value="P:carbohydrate metabolic process"/>
    <property type="evidence" value="ECO:0007669"/>
    <property type="project" value="InterPro"/>
</dbReference>
<protein>
    <recommendedName>
        <fullName evidence="3">Chitooligosaccharide deacetylase</fullName>
    </recommendedName>
    <alternativeName>
        <fullName evidence="5">Nodulation protein B</fullName>
    </alternativeName>
</protein>
<comment type="caution">
    <text evidence="7">The sequence shown here is derived from an EMBL/GenBank/DDBJ whole genome shotgun (WGS) entry which is preliminary data.</text>
</comment>
<dbReference type="CDD" id="cd10969">
    <property type="entry name" value="CE4_Ecf1_like_5s"/>
    <property type="match status" value="1"/>
</dbReference>
<evidence type="ECO:0000256" key="5">
    <source>
        <dbReference type="ARBA" id="ARBA00032976"/>
    </source>
</evidence>
<evidence type="ECO:0000256" key="3">
    <source>
        <dbReference type="ARBA" id="ARBA00020071"/>
    </source>
</evidence>
<comment type="similarity">
    <text evidence="2">Belongs to the polysaccharide deacetylase family.</text>
</comment>
<dbReference type="AlphaFoldDB" id="A0A850Q1G4"/>
<organism evidence="7 8">
    <name type="scientific">Donghicola mangrovi</name>
    <dbReference type="NCBI Taxonomy" id="2729614"/>
    <lineage>
        <taxon>Bacteria</taxon>
        <taxon>Pseudomonadati</taxon>
        <taxon>Pseudomonadota</taxon>
        <taxon>Alphaproteobacteria</taxon>
        <taxon>Rhodobacterales</taxon>
        <taxon>Roseobacteraceae</taxon>
        <taxon>Donghicola</taxon>
    </lineage>
</organism>
<sequence>MTATSLGFGAAMLAQEGLTASLGWPVALFIAAICLGIAGHTAHKPGGVPVIVYHSVSRDASWLPWARNTSVRPEVFLRHMEVLRRKRWTVFSREAFEAARARGLKIPRKSVMIHFDDGYLDNWMSAVPIMRRYGTPAAFFASADFIDPSTGLRPTMYEGATDWRGYMNADELREVDADPLFEVACHGADHARVPVESAAVATLTPENWRSHAPLWWLGQGDKSRWFEGPMPAPEGTPVPPSDSALTSPALVDGQPEDRAAFEARVRASLIRARHRLEAVLGRNVDFLCWPFDRVTNQSAAIAREVGFATLTGGRGENRETEDPLFLSRTHINDFAAGPAPLWVEGLVFRAKIGVAAGNYWWLPVTTWAKRRRARHFTPPVGPGA</sequence>
<dbReference type="InterPro" id="IPR011330">
    <property type="entry name" value="Glyco_hydro/deAcase_b/a-brl"/>
</dbReference>
<dbReference type="InterPro" id="IPR002509">
    <property type="entry name" value="NODB_dom"/>
</dbReference>
<dbReference type="RefSeq" id="WP_177156273.1">
    <property type="nucleotide sequence ID" value="NZ_JABCJE010000001.1"/>
</dbReference>
<dbReference type="EMBL" id="JABCJE010000001">
    <property type="protein sequence ID" value="NVO21742.1"/>
    <property type="molecule type" value="Genomic_DNA"/>
</dbReference>
<dbReference type="Pfam" id="PF01522">
    <property type="entry name" value="Polysacc_deac_1"/>
    <property type="match status" value="1"/>
</dbReference>
<dbReference type="PANTHER" id="PTHR34216">
    <property type="match status" value="1"/>
</dbReference>
<reference evidence="7 8" key="1">
    <citation type="submission" date="2020-04" db="EMBL/GenBank/DDBJ databases">
        <title>Donghicola sp., a member of the Rhodobacteraceae family isolated from mangrove forest in Thailand.</title>
        <authorList>
            <person name="Charoenyingcharoen P."/>
            <person name="Yukphan P."/>
        </authorList>
    </citation>
    <scope>NUCLEOTIDE SEQUENCE [LARGE SCALE GENOMIC DNA]</scope>
    <source>
        <strain evidence="7 8">B5-SW-15</strain>
    </source>
</reference>
<name>A0A850Q1G4_9RHOB</name>
<dbReference type="GO" id="GO:0016810">
    <property type="term" value="F:hydrolase activity, acting on carbon-nitrogen (but not peptide) bonds"/>
    <property type="evidence" value="ECO:0007669"/>
    <property type="project" value="InterPro"/>
</dbReference>
<feature type="domain" description="NodB homology" evidence="6">
    <location>
        <begin position="107"/>
        <end position="197"/>
    </location>
</feature>
<dbReference type="SUPFAM" id="SSF88713">
    <property type="entry name" value="Glycoside hydrolase/deacetylase"/>
    <property type="match status" value="1"/>
</dbReference>
<evidence type="ECO:0000256" key="1">
    <source>
        <dbReference type="ARBA" id="ARBA00003236"/>
    </source>
</evidence>
<evidence type="ECO:0000256" key="2">
    <source>
        <dbReference type="ARBA" id="ARBA00010973"/>
    </source>
</evidence>
<dbReference type="Gene3D" id="3.20.20.370">
    <property type="entry name" value="Glycoside hydrolase/deacetylase"/>
    <property type="match status" value="1"/>
</dbReference>
<proteinExistence type="inferred from homology"/>
<dbReference type="InterPro" id="IPR051398">
    <property type="entry name" value="Polysacch_Deacetylase"/>
</dbReference>
<evidence type="ECO:0000313" key="7">
    <source>
        <dbReference type="EMBL" id="NVO21742.1"/>
    </source>
</evidence>
<evidence type="ECO:0000259" key="6">
    <source>
        <dbReference type="Pfam" id="PF01522"/>
    </source>
</evidence>
<evidence type="ECO:0000313" key="8">
    <source>
        <dbReference type="Proteomes" id="UP000592216"/>
    </source>
</evidence>
<comment type="function">
    <text evidence="1">Is involved in generating a small heat-stable compound (Nod), an acylated oligomer of N-acetylglucosamine, that stimulates mitosis in various plant protoplasts.</text>
</comment>
<evidence type="ECO:0000256" key="4">
    <source>
        <dbReference type="ARBA" id="ARBA00022729"/>
    </source>
</evidence>
<dbReference type="PANTHER" id="PTHR34216:SF7">
    <property type="entry name" value="POLY-BETA-1,6-N-ACETYL-D-GLUCOSAMINE N-DEACETYLASE"/>
    <property type="match status" value="1"/>
</dbReference>